<reference evidence="3 4" key="1">
    <citation type="submission" date="2021-09" db="EMBL/GenBank/DDBJ databases">
        <title>The complete genome sequence of a new microorganism.</title>
        <authorList>
            <person name="Zi Z."/>
        </authorList>
    </citation>
    <scope>NUCLEOTIDE SEQUENCE [LARGE SCALE GENOMIC DNA]</scope>
    <source>
        <strain evidence="3 4">WGZ8</strain>
    </source>
</reference>
<dbReference type="EMBL" id="JAIRBM010000008">
    <property type="protein sequence ID" value="MBZ6077171.1"/>
    <property type="molecule type" value="Genomic_DNA"/>
</dbReference>
<evidence type="ECO:0000313" key="3">
    <source>
        <dbReference type="EMBL" id="MBZ6077171.1"/>
    </source>
</evidence>
<keyword evidence="1 2" id="KW-0119">Carbohydrate metabolism</keyword>
<dbReference type="RefSeq" id="WP_224313477.1">
    <property type="nucleotide sequence ID" value="NZ_JAIRBM010000008.1"/>
</dbReference>
<proteinExistence type="inferred from homology"/>
<dbReference type="NCBIfam" id="NF007141">
    <property type="entry name" value="PRK09585.1-5"/>
    <property type="match status" value="1"/>
</dbReference>
<dbReference type="EC" id="2.7.1.170" evidence="2"/>
<evidence type="ECO:0000256" key="2">
    <source>
        <dbReference type="HAMAP-Rule" id="MF_01270"/>
    </source>
</evidence>
<comment type="pathway">
    <text evidence="2">Amino-sugar metabolism; 1,6-anhydro-N-acetylmuramate degradation.</text>
</comment>
<comment type="catalytic activity">
    <reaction evidence="2">
        <text>1,6-anhydro-N-acetyl-beta-muramate + ATP + H2O = N-acetyl-D-muramate 6-phosphate + ADP + H(+)</text>
        <dbReference type="Rhea" id="RHEA:24952"/>
        <dbReference type="ChEBI" id="CHEBI:15377"/>
        <dbReference type="ChEBI" id="CHEBI:15378"/>
        <dbReference type="ChEBI" id="CHEBI:30616"/>
        <dbReference type="ChEBI" id="CHEBI:58690"/>
        <dbReference type="ChEBI" id="CHEBI:58722"/>
        <dbReference type="ChEBI" id="CHEBI:456216"/>
        <dbReference type="EC" id="2.7.1.170"/>
    </reaction>
</comment>
<name>A0ABS7VNR1_9HYPH</name>
<dbReference type="GO" id="GO:0016301">
    <property type="term" value="F:kinase activity"/>
    <property type="evidence" value="ECO:0007669"/>
    <property type="project" value="UniProtKB-KW"/>
</dbReference>
<evidence type="ECO:0000313" key="4">
    <source>
        <dbReference type="Proteomes" id="UP000704176"/>
    </source>
</evidence>
<accession>A0ABS7VNR1</accession>
<dbReference type="PANTHER" id="PTHR30605:SF0">
    <property type="entry name" value="ANHYDRO-N-ACETYLMURAMIC ACID KINASE"/>
    <property type="match status" value="1"/>
</dbReference>
<keyword evidence="2" id="KW-0067">ATP-binding</keyword>
<dbReference type="Pfam" id="PF03702">
    <property type="entry name" value="AnmK"/>
    <property type="match status" value="1"/>
</dbReference>
<comment type="caution">
    <text evidence="2">Lacks conserved residue(s) required for the propagation of feature annotation.</text>
</comment>
<dbReference type="Proteomes" id="UP000704176">
    <property type="component" value="Unassembled WGS sequence"/>
</dbReference>
<dbReference type="SUPFAM" id="SSF53067">
    <property type="entry name" value="Actin-like ATPase domain"/>
    <property type="match status" value="1"/>
</dbReference>
<comment type="pathway">
    <text evidence="2">Cell wall biogenesis; peptidoglycan recycling.</text>
</comment>
<dbReference type="InterPro" id="IPR005338">
    <property type="entry name" value="Anhydro_N_Ac-Mur_kinase"/>
</dbReference>
<comment type="function">
    <text evidence="2">Catalyzes the specific phosphorylation of 1,6-anhydro-N-acetylmuramic acid (anhMurNAc) with the simultaneous cleavage of the 1,6-anhydro ring, generating MurNAc-6-P. Is required for the utilization of anhMurNAc either imported from the medium or derived from its own cell wall murein, and thus plays a role in cell wall recycling.</text>
</comment>
<sequence length="376" mass="39742">MTAVWAIGLMTGTVLDGNIDIALIKTDGQTVQEFGPWTLAPYPAELPPLLRDAMEQARSWNFQGPEPAIFAEAEDALTRAQSAAVKTFLAKEGIAPSEIAVIGFHGQTMLHRAPDGARHGQTRQLGNGALMAKLVGTSVAFDFRTADMAAGGQGAPLAASYHVALLRSIDAKPNSAVLNLGGVSNVTWWGGGDTMIAFDTGPANAPLNDWIRQHGLGDMDRDGLIGARGVVDEARLARLLEHPYLTAPYPKSLDRNDFTAAMAEGLSLEDGAATLTAFTAGAVGKALDLLPQRPPRLILSGGGRRNPTLVKEITKRAKVEPVMSEAVGWRGDAVEAECFAFLAVRALRGMPISFPLTTGVKQPITGGRLAVYDEAA</sequence>
<keyword evidence="2 3" id="KW-0808">Transferase</keyword>
<gene>
    <name evidence="2" type="primary">anmK</name>
    <name evidence="3" type="ORF">K9B37_12875</name>
</gene>
<comment type="caution">
    <text evidence="3">The sequence shown here is derived from an EMBL/GenBank/DDBJ whole genome shotgun (WGS) entry which is preliminary data.</text>
</comment>
<organism evidence="3 4">
    <name type="scientific">Microvirga puerhi</name>
    <dbReference type="NCBI Taxonomy" id="2876078"/>
    <lineage>
        <taxon>Bacteria</taxon>
        <taxon>Pseudomonadati</taxon>
        <taxon>Pseudomonadota</taxon>
        <taxon>Alphaproteobacteria</taxon>
        <taxon>Hyphomicrobiales</taxon>
        <taxon>Methylobacteriaceae</taxon>
        <taxon>Microvirga</taxon>
    </lineage>
</organism>
<dbReference type="Gene3D" id="3.30.420.40">
    <property type="match status" value="2"/>
</dbReference>
<keyword evidence="2 3" id="KW-0418">Kinase</keyword>
<keyword evidence="4" id="KW-1185">Reference proteome</keyword>
<keyword evidence="2" id="KW-0547">Nucleotide-binding</keyword>
<protein>
    <recommendedName>
        <fullName evidence="2">Anhydro-N-acetylmuramic acid kinase</fullName>
        <ecNumber evidence="2">2.7.1.170</ecNumber>
    </recommendedName>
    <alternativeName>
        <fullName evidence="2">AnhMurNAc kinase</fullName>
    </alternativeName>
</protein>
<dbReference type="HAMAP" id="MF_01270">
    <property type="entry name" value="AnhMurNAc_kinase"/>
    <property type="match status" value="1"/>
</dbReference>
<dbReference type="InterPro" id="IPR043129">
    <property type="entry name" value="ATPase_NBD"/>
</dbReference>
<dbReference type="PANTHER" id="PTHR30605">
    <property type="entry name" value="ANHYDRO-N-ACETYLMURAMIC ACID KINASE"/>
    <property type="match status" value="1"/>
</dbReference>
<evidence type="ECO:0000256" key="1">
    <source>
        <dbReference type="ARBA" id="ARBA00023277"/>
    </source>
</evidence>
<comment type="similarity">
    <text evidence="2">Belongs to the anhydro-N-acetylmuramic acid kinase family.</text>
</comment>